<dbReference type="GO" id="GO:0006801">
    <property type="term" value="P:superoxide metabolic process"/>
    <property type="evidence" value="ECO:0007669"/>
    <property type="project" value="InterPro"/>
</dbReference>
<feature type="domain" description="HMA" evidence="6">
    <location>
        <begin position="2"/>
        <end position="65"/>
    </location>
</feature>
<dbReference type="PANTHER" id="PTHR10003">
    <property type="entry name" value="SUPEROXIDE DISMUTASE CU-ZN -RELATED"/>
    <property type="match status" value="1"/>
</dbReference>
<protein>
    <recommendedName>
        <fullName evidence="3">Superoxide dismutase 1 copper chaperone</fullName>
    </recommendedName>
    <alternativeName>
        <fullName evidence="5">Superoxide dismutase copper chaperone</fullName>
    </alternativeName>
</protein>
<dbReference type="InterPro" id="IPR036163">
    <property type="entry name" value="HMA_dom_sf"/>
</dbReference>
<gene>
    <name evidence="7" type="primary">CCS1</name>
    <name evidence="7" type="ORF">IWQ62_001836</name>
</gene>
<comment type="cofactor">
    <cofactor evidence="1">
        <name>Cu(2+)</name>
        <dbReference type="ChEBI" id="CHEBI:29036"/>
    </cofactor>
</comment>
<keyword evidence="8" id="KW-1185">Reference proteome</keyword>
<dbReference type="CDD" id="cd00371">
    <property type="entry name" value="HMA"/>
    <property type="match status" value="1"/>
</dbReference>
<dbReference type="Gene3D" id="3.30.70.100">
    <property type="match status" value="1"/>
</dbReference>
<evidence type="ECO:0000256" key="4">
    <source>
        <dbReference type="ARBA" id="ARBA00025798"/>
    </source>
</evidence>
<dbReference type="Pfam" id="PF00403">
    <property type="entry name" value="HMA"/>
    <property type="match status" value="1"/>
</dbReference>
<dbReference type="InterPro" id="IPR001424">
    <property type="entry name" value="SOD_Cu_Zn_dom"/>
</dbReference>
<sequence>MAFKTEFAVDMTCQGCVTTVENVLKSTDGVERFTIDLPKKTVVVEGPAPPSKVTTLLRKTGKTVIVRGQSSTETANPEAAVCILHDTEFLRDHQSVDPGKRHGLVRMVQINPTQCAIDITVSGLTPGKHGVHIHKLGDISRGAESTGEHYNPTNVAHGDHQRGHVGDLGNIVVDATGWGDLLVESDRIRISDLIGRSMVVTQLEDDLGRNEQSTESTINGNSGPGVLCGIIARSAGAFQNKKQICECSGKTLWEEARDLDAGHA</sequence>
<comment type="caution">
    <text evidence="7">The sequence shown here is derived from an EMBL/GenBank/DDBJ whole genome shotgun (WGS) entry which is preliminary data.</text>
</comment>
<dbReference type="OrthoDB" id="666972at2759"/>
<evidence type="ECO:0000313" key="7">
    <source>
        <dbReference type="EMBL" id="KAJ1967478.1"/>
    </source>
</evidence>
<dbReference type="Gene3D" id="2.60.40.200">
    <property type="entry name" value="Superoxide dismutase, copper/zinc binding domain"/>
    <property type="match status" value="1"/>
</dbReference>
<dbReference type="InterPro" id="IPR024134">
    <property type="entry name" value="SOD_Cu/Zn_/chaperone"/>
</dbReference>
<dbReference type="SUPFAM" id="SSF55008">
    <property type="entry name" value="HMA, heavy metal-associated domain"/>
    <property type="match status" value="1"/>
</dbReference>
<comment type="similarity">
    <text evidence="2">Belongs to the CCS1 family.</text>
</comment>
<dbReference type="PROSITE" id="PS50846">
    <property type="entry name" value="HMA_2"/>
    <property type="match status" value="1"/>
</dbReference>
<evidence type="ECO:0000313" key="8">
    <source>
        <dbReference type="Proteomes" id="UP001150925"/>
    </source>
</evidence>
<comment type="similarity">
    <text evidence="4">In the C-terminal section; belongs to the Cu-Zn superoxide dismutase family.</text>
</comment>
<dbReference type="CDD" id="cd00305">
    <property type="entry name" value="Cu-Zn_Superoxide_Dismutase"/>
    <property type="match status" value="1"/>
</dbReference>
<dbReference type="SUPFAM" id="SSF49329">
    <property type="entry name" value="Cu,Zn superoxide dismutase-like"/>
    <property type="match status" value="1"/>
</dbReference>
<accession>A0A9W8AX23</accession>
<dbReference type="InterPro" id="IPR006121">
    <property type="entry name" value="HMA_dom"/>
</dbReference>
<reference evidence="7" key="1">
    <citation type="submission" date="2022-07" db="EMBL/GenBank/DDBJ databases">
        <title>Phylogenomic reconstructions and comparative analyses of Kickxellomycotina fungi.</title>
        <authorList>
            <person name="Reynolds N.K."/>
            <person name="Stajich J.E."/>
            <person name="Barry K."/>
            <person name="Grigoriev I.V."/>
            <person name="Crous P."/>
            <person name="Smith M.E."/>
        </authorList>
    </citation>
    <scope>NUCLEOTIDE SEQUENCE</scope>
    <source>
        <strain evidence="7">RSA 1196</strain>
    </source>
</reference>
<proteinExistence type="inferred from homology"/>
<evidence type="ECO:0000259" key="6">
    <source>
        <dbReference type="PROSITE" id="PS50846"/>
    </source>
</evidence>
<evidence type="ECO:0000256" key="2">
    <source>
        <dbReference type="ARBA" id="ARBA00010636"/>
    </source>
</evidence>
<dbReference type="AlphaFoldDB" id="A0A9W8AX23"/>
<dbReference type="Proteomes" id="UP001150925">
    <property type="component" value="Unassembled WGS sequence"/>
</dbReference>
<evidence type="ECO:0000256" key="1">
    <source>
        <dbReference type="ARBA" id="ARBA00001973"/>
    </source>
</evidence>
<dbReference type="InterPro" id="IPR036423">
    <property type="entry name" value="SOD-like_Cu/Zn_dom_sf"/>
</dbReference>
<evidence type="ECO:0000256" key="5">
    <source>
        <dbReference type="ARBA" id="ARBA00032899"/>
    </source>
</evidence>
<dbReference type="EMBL" id="JANBPY010000331">
    <property type="protein sequence ID" value="KAJ1967478.1"/>
    <property type="molecule type" value="Genomic_DNA"/>
</dbReference>
<dbReference type="GO" id="GO:0005507">
    <property type="term" value="F:copper ion binding"/>
    <property type="evidence" value="ECO:0007669"/>
    <property type="project" value="InterPro"/>
</dbReference>
<dbReference type="PRINTS" id="PR00068">
    <property type="entry name" value="CUZNDISMTASE"/>
</dbReference>
<dbReference type="Pfam" id="PF00080">
    <property type="entry name" value="Sod_Cu"/>
    <property type="match status" value="1"/>
</dbReference>
<name>A0A9W8AX23_9FUNG</name>
<organism evidence="7 8">
    <name type="scientific">Dispira parvispora</name>
    <dbReference type="NCBI Taxonomy" id="1520584"/>
    <lineage>
        <taxon>Eukaryota</taxon>
        <taxon>Fungi</taxon>
        <taxon>Fungi incertae sedis</taxon>
        <taxon>Zoopagomycota</taxon>
        <taxon>Kickxellomycotina</taxon>
        <taxon>Dimargaritomycetes</taxon>
        <taxon>Dimargaritales</taxon>
        <taxon>Dimargaritaceae</taxon>
        <taxon>Dispira</taxon>
    </lineage>
</organism>
<evidence type="ECO:0000256" key="3">
    <source>
        <dbReference type="ARBA" id="ARBA00016103"/>
    </source>
</evidence>